<name>A0ABV4CK99_9PSEU</name>
<dbReference type="Proteomes" id="UP001564626">
    <property type="component" value="Unassembled WGS sequence"/>
</dbReference>
<dbReference type="SUPFAM" id="SSF142433">
    <property type="entry name" value="CinA-like"/>
    <property type="match status" value="1"/>
</dbReference>
<proteinExistence type="predicted"/>
<evidence type="ECO:0000313" key="2">
    <source>
        <dbReference type="EMBL" id="MEY8041537.1"/>
    </source>
</evidence>
<sequence>MIVEALDFPRERVADLLARLRGRGETLATAESLTAGLVAAALTDVAGSSAVVRGGLVVYATDLKAELAGVDPELLAERGAVDPEVAAMLAAGARTRCGADWGVGLTGVAGPEPQDGVEPGVVHVGVAGPEARSVRSVRLDGDRHRVRAAAVRVALEHVAELVR</sequence>
<protein>
    <submittedName>
        <fullName evidence="2">CinA family protein</fullName>
    </submittedName>
</protein>
<evidence type="ECO:0000259" key="1">
    <source>
        <dbReference type="Pfam" id="PF02464"/>
    </source>
</evidence>
<keyword evidence="3" id="KW-1185">Reference proteome</keyword>
<reference evidence="2 3" key="1">
    <citation type="submission" date="2024-08" db="EMBL/GenBank/DDBJ databases">
        <title>Genome mining of Saccharopolyspora cebuensis PGLac3 from Nigerian medicinal plant.</title>
        <authorList>
            <person name="Ezeobiora C.E."/>
            <person name="Igbokwe N.H."/>
            <person name="Amin D.H."/>
            <person name="Mendie U.E."/>
        </authorList>
    </citation>
    <scope>NUCLEOTIDE SEQUENCE [LARGE SCALE GENOMIC DNA]</scope>
    <source>
        <strain evidence="2 3">PGLac3</strain>
    </source>
</reference>
<feature type="domain" description="CinA C-terminal" evidence="1">
    <location>
        <begin position="15"/>
        <end position="161"/>
    </location>
</feature>
<dbReference type="NCBIfam" id="TIGR00199">
    <property type="entry name" value="PncC_domain"/>
    <property type="match status" value="1"/>
</dbReference>
<evidence type="ECO:0000313" key="3">
    <source>
        <dbReference type="Proteomes" id="UP001564626"/>
    </source>
</evidence>
<dbReference type="Pfam" id="PF02464">
    <property type="entry name" value="CinA"/>
    <property type="match status" value="1"/>
</dbReference>
<dbReference type="InterPro" id="IPR008136">
    <property type="entry name" value="CinA_C"/>
</dbReference>
<dbReference type="Gene3D" id="3.90.950.20">
    <property type="entry name" value="CinA-like"/>
    <property type="match status" value="1"/>
</dbReference>
<comment type="caution">
    <text evidence="2">The sequence shown here is derived from an EMBL/GenBank/DDBJ whole genome shotgun (WGS) entry which is preliminary data.</text>
</comment>
<accession>A0ABV4CK99</accession>
<dbReference type="InterPro" id="IPR036653">
    <property type="entry name" value="CinA-like_C"/>
</dbReference>
<dbReference type="EMBL" id="JBGEHV010000038">
    <property type="protein sequence ID" value="MEY8041537.1"/>
    <property type="molecule type" value="Genomic_DNA"/>
</dbReference>
<organism evidence="2 3">
    <name type="scientific">Saccharopolyspora cebuensis</name>
    <dbReference type="NCBI Taxonomy" id="418759"/>
    <lineage>
        <taxon>Bacteria</taxon>
        <taxon>Bacillati</taxon>
        <taxon>Actinomycetota</taxon>
        <taxon>Actinomycetes</taxon>
        <taxon>Pseudonocardiales</taxon>
        <taxon>Pseudonocardiaceae</taxon>
        <taxon>Saccharopolyspora</taxon>
    </lineage>
</organism>
<gene>
    <name evidence="2" type="ORF">AB8O55_19195</name>
</gene>
<dbReference type="RefSeq" id="WP_345355246.1">
    <property type="nucleotide sequence ID" value="NZ_BAABII010000001.1"/>
</dbReference>